<dbReference type="GO" id="GO:0009507">
    <property type="term" value="C:chloroplast"/>
    <property type="evidence" value="ECO:0007669"/>
    <property type="project" value="UniProtKB-ARBA"/>
</dbReference>
<proteinExistence type="predicted"/>
<feature type="compositionally biased region" description="Basic and acidic residues" evidence="2">
    <location>
        <begin position="215"/>
        <end position="233"/>
    </location>
</feature>
<feature type="coiled-coil region" evidence="1">
    <location>
        <begin position="306"/>
        <end position="366"/>
    </location>
</feature>
<dbReference type="EMBL" id="JACGWN010000013">
    <property type="protein sequence ID" value="KAL0409969.1"/>
    <property type="molecule type" value="Genomic_DNA"/>
</dbReference>
<dbReference type="InterPro" id="IPR013783">
    <property type="entry name" value="Ig-like_fold"/>
</dbReference>
<reference evidence="4" key="2">
    <citation type="journal article" date="2024" name="Plant">
        <title>Genomic evolution and insights into agronomic trait innovations of Sesamum species.</title>
        <authorList>
            <person name="Miao H."/>
            <person name="Wang L."/>
            <person name="Qu L."/>
            <person name="Liu H."/>
            <person name="Sun Y."/>
            <person name="Le M."/>
            <person name="Wang Q."/>
            <person name="Wei S."/>
            <person name="Zheng Y."/>
            <person name="Lin W."/>
            <person name="Duan Y."/>
            <person name="Cao H."/>
            <person name="Xiong S."/>
            <person name="Wang X."/>
            <person name="Wei L."/>
            <person name="Li C."/>
            <person name="Ma Q."/>
            <person name="Ju M."/>
            <person name="Zhao R."/>
            <person name="Li G."/>
            <person name="Mu C."/>
            <person name="Tian Q."/>
            <person name="Mei H."/>
            <person name="Zhang T."/>
            <person name="Gao T."/>
            <person name="Zhang H."/>
        </authorList>
    </citation>
    <scope>NUCLEOTIDE SEQUENCE</scope>
    <source>
        <strain evidence="4">KEN1</strain>
    </source>
</reference>
<evidence type="ECO:0000256" key="2">
    <source>
        <dbReference type="SAM" id="MobiDB-lite"/>
    </source>
</evidence>
<comment type="caution">
    <text evidence="4">The sequence shown here is derived from an EMBL/GenBank/DDBJ whole genome shotgun (WGS) entry which is preliminary data.</text>
</comment>
<dbReference type="AlphaFoldDB" id="A0AAW2TZK1"/>
<dbReference type="Gene3D" id="2.60.40.10">
    <property type="entry name" value="Immunoglobulins"/>
    <property type="match status" value="1"/>
</dbReference>
<keyword evidence="1" id="KW-0175">Coiled coil</keyword>
<name>A0AAW2TZK1_9LAMI</name>
<accession>A0AAW2TZK1</accession>
<organism evidence="4">
    <name type="scientific">Sesamum latifolium</name>
    <dbReference type="NCBI Taxonomy" id="2727402"/>
    <lineage>
        <taxon>Eukaryota</taxon>
        <taxon>Viridiplantae</taxon>
        <taxon>Streptophyta</taxon>
        <taxon>Embryophyta</taxon>
        <taxon>Tracheophyta</taxon>
        <taxon>Spermatophyta</taxon>
        <taxon>Magnoliopsida</taxon>
        <taxon>eudicotyledons</taxon>
        <taxon>Gunneridae</taxon>
        <taxon>Pentapetalae</taxon>
        <taxon>asterids</taxon>
        <taxon>lamiids</taxon>
        <taxon>Lamiales</taxon>
        <taxon>Pedaliaceae</taxon>
        <taxon>Sesamum</taxon>
    </lineage>
</organism>
<dbReference type="CDD" id="cd02859">
    <property type="entry name" value="E_set_AMPKbeta_like_N"/>
    <property type="match status" value="1"/>
</dbReference>
<evidence type="ECO:0000259" key="3">
    <source>
        <dbReference type="Pfam" id="PF16561"/>
    </source>
</evidence>
<feature type="region of interest" description="Disordered" evidence="2">
    <location>
        <begin position="199"/>
        <end position="253"/>
    </location>
</feature>
<protein>
    <submittedName>
        <fullName evidence="4">Protein PTST3, chloroplastic</fullName>
    </submittedName>
</protein>
<feature type="domain" description="AMP-activated protein kinase glycogen-binding" evidence="3">
    <location>
        <begin position="373"/>
        <end position="462"/>
    </location>
</feature>
<sequence length="463" mass="52320">MATLFHFPVSHPLSSRRRSFSFHLPLPNSHISNRQNCRYSTVFASSIKKSPRASRKVKSDADLCNDIREFLSSVGLPENHVPTMKELLHHGRQDLANVVRRRGYKFIKELLATSSMEKFTVSSIDTGQTGLMEVLVDLENDKLKVLSDDVLSNENIQGEDFCVCMETDEQFKPDEQSSVAAGSRTLSLQEKVARFIQHGELDKIEDSGSGVTNEKQAEEAERNIESEDSHEPEYGSSYHEQKNPMLCSTSGAETLNGNFPSSVQKVEDPALGNSISRNSYISTEEQTSNGRGQDVNDEQVENQAEIKRLKFLLHQKELELTQLKQQQIEKEKLALSVLQSKAESEINKAQKLISEKEIELHAAEETLYGLKEVDVQYAGDGETVELAGSFNGWQQRIKMDLQPSSSITDSTESRTSQLWRAVLWLYPGVYEIKFVVDGVWRIDPQRESISRNSVHNNILRVDR</sequence>
<evidence type="ECO:0000313" key="4">
    <source>
        <dbReference type="EMBL" id="KAL0409969.1"/>
    </source>
</evidence>
<dbReference type="InterPro" id="IPR014756">
    <property type="entry name" value="Ig_E-set"/>
</dbReference>
<gene>
    <name evidence="4" type="ORF">Slati_3586600</name>
</gene>
<dbReference type="PANTHER" id="PTHR47434:SF2">
    <property type="entry name" value="PROTEIN PTST HOMOLOG 3, CHLOROPLASTIC"/>
    <property type="match status" value="1"/>
</dbReference>
<dbReference type="PANTHER" id="PTHR47434">
    <property type="entry name" value="PROTEIN PTST HOMOLOG 3, CHLOROPLASTIC"/>
    <property type="match status" value="1"/>
</dbReference>
<dbReference type="Pfam" id="PF16561">
    <property type="entry name" value="AMPK1_CBM"/>
    <property type="match status" value="1"/>
</dbReference>
<dbReference type="InterPro" id="IPR032640">
    <property type="entry name" value="AMPK1_CBM"/>
</dbReference>
<evidence type="ECO:0000256" key="1">
    <source>
        <dbReference type="SAM" id="Coils"/>
    </source>
</evidence>
<reference evidence="4" key="1">
    <citation type="submission" date="2020-06" db="EMBL/GenBank/DDBJ databases">
        <authorList>
            <person name="Li T."/>
            <person name="Hu X."/>
            <person name="Zhang T."/>
            <person name="Song X."/>
            <person name="Zhang H."/>
            <person name="Dai N."/>
            <person name="Sheng W."/>
            <person name="Hou X."/>
            <person name="Wei L."/>
        </authorList>
    </citation>
    <scope>NUCLEOTIDE SEQUENCE</scope>
    <source>
        <strain evidence="4">KEN1</strain>
        <tissue evidence="4">Leaf</tissue>
    </source>
</reference>
<dbReference type="SUPFAM" id="SSF81296">
    <property type="entry name" value="E set domains"/>
    <property type="match status" value="1"/>
</dbReference>